<dbReference type="AlphaFoldDB" id="Q5Z903"/>
<name>Q5Z903_ORYSJ</name>
<proteinExistence type="predicted"/>
<evidence type="ECO:0000313" key="1">
    <source>
        <dbReference type="EMBL" id="BAD53751.1"/>
    </source>
</evidence>
<reference evidence="2" key="2">
    <citation type="journal article" date="2008" name="Nucleic Acids Res.">
        <title>The rice annotation project database (RAP-DB): 2008 update.</title>
        <authorList>
            <consortium name="The rice annotation project (RAP)"/>
        </authorList>
    </citation>
    <scope>GENOME REANNOTATION</scope>
    <source>
        <strain evidence="2">cv. Nipponbare</strain>
    </source>
</reference>
<dbReference type="EMBL" id="AP003714">
    <property type="protein sequence ID" value="BAD53751.1"/>
    <property type="molecule type" value="Genomic_DNA"/>
</dbReference>
<accession>Q5Z903</accession>
<dbReference type="Proteomes" id="UP000000763">
    <property type="component" value="Chromosome 6"/>
</dbReference>
<organism evidence="1 2">
    <name type="scientific">Oryza sativa subsp. japonica</name>
    <name type="common">Rice</name>
    <dbReference type="NCBI Taxonomy" id="39947"/>
    <lineage>
        <taxon>Eukaryota</taxon>
        <taxon>Viridiplantae</taxon>
        <taxon>Streptophyta</taxon>
        <taxon>Embryophyta</taxon>
        <taxon>Tracheophyta</taxon>
        <taxon>Spermatophyta</taxon>
        <taxon>Magnoliopsida</taxon>
        <taxon>Liliopsida</taxon>
        <taxon>Poales</taxon>
        <taxon>Poaceae</taxon>
        <taxon>BOP clade</taxon>
        <taxon>Oryzoideae</taxon>
        <taxon>Oryzeae</taxon>
        <taxon>Oryzinae</taxon>
        <taxon>Oryza</taxon>
        <taxon>Oryza sativa</taxon>
    </lineage>
</organism>
<protein>
    <submittedName>
        <fullName evidence="1">Uncharacterized protein</fullName>
    </submittedName>
</protein>
<sequence>MDAGRRAPTPTRLRKSENQVDARVYLCGGEGADEATAMRAVRTCVPRLQRRTGGDSAGGIAAAAAAAARKG</sequence>
<reference evidence="2" key="1">
    <citation type="journal article" date="2005" name="Nature">
        <title>The map-based sequence of the rice genome.</title>
        <authorList>
            <consortium name="International rice genome sequencing project (IRGSP)"/>
            <person name="Matsumoto T."/>
            <person name="Wu J."/>
            <person name="Kanamori H."/>
            <person name="Katayose Y."/>
            <person name="Fujisawa M."/>
            <person name="Namiki N."/>
            <person name="Mizuno H."/>
            <person name="Yamamoto K."/>
            <person name="Antonio B.A."/>
            <person name="Baba T."/>
            <person name="Sakata K."/>
            <person name="Nagamura Y."/>
            <person name="Aoki H."/>
            <person name="Arikawa K."/>
            <person name="Arita K."/>
            <person name="Bito T."/>
            <person name="Chiden Y."/>
            <person name="Fujitsuka N."/>
            <person name="Fukunaka R."/>
            <person name="Hamada M."/>
            <person name="Harada C."/>
            <person name="Hayashi A."/>
            <person name="Hijishita S."/>
            <person name="Honda M."/>
            <person name="Hosokawa S."/>
            <person name="Ichikawa Y."/>
            <person name="Idonuma A."/>
            <person name="Iijima M."/>
            <person name="Ikeda M."/>
            <person name="Ikeno M."/>
            <person name="Ito K."/>
            <person name="Ito S."/>
            <person name="Ito T."/>
            <person name="Ito Y."/>
            <person name="Ito Y."/>
            <person name="Iwabuchi A."/>
            <person name="Kamiya K."/>
            <person name="Karasawa W."/>
            <person name="Kurita K."/>
            <person name="Katagiri S."/>
            <person name="Kikuta A."/>
            <person name="Kobayashi H."/>
            <person name="Kobayashi N."/>
            <person name="Machita K."/>
            <person name="Maehara T."/>
            <person name="Masukawa M."/>
            <person name="Mizubayashi T."/>
            <person name="Mukai Y."/>
            <person name="Nagasaki H."/>
            <person name="Nagata Y."/>
            <person name="Naito S."/>
            <person name="Nakashima M."/>
            <person name="Nakama Y."/>
            <person name="Nakamichi Y."/>
            <person name="Nakamura M."/>
            <person name="Meguro A."/>
            <person name="Negishi M."/>
            <person name="Ohta I."/>
            <person name="Ohta T."/>
            <person name="Okamoto M."/>
            <person name="Ono N."/>
            <person name="Saji S."/>
            <person name="Sakaguchi M."/>
            <person name="Sakai K."/>
            <person name="Shibata M."/>
            <person name="Shimokawa T."/>
            <person name="Song J."/>
            <person name="Takazaki Y."/>
            <person name="Terasawa K."/>
            <person name="Tsugane M."/>
            <person name="Tsuji K."/>
            <person name="Ueda S."/>
            <person name="Waki K."/>
            <person name="Yamagata H."/>
            <person name="Yamamoto M."/>
            <person name="Yamamoto S."/>
            <person name="Yamane H."/>
            <person name="Yoshiki S."/>
            <person name="Yoshihara R."/>
            <person name="Yukawa K."/>
            <person name="Zhong H."/>
            <person name="Yano M."/>
            <person name="Yuan Q."/>
            <person name="Ouyang S."/>
            <person name="Liu J."/>
            <person name="Jones K.M."/>
            <person name="Gansberger K."/>
            <person name="Moffat K."/>
            <person name="Hill J."/>
            <person name="Bera J."/>
            <person name="Fadrosh D."/>
            <person name="Jin S."/>
            <person name="Johri S."/>
            <person name="Kim M."/>
            <person name="Overton L."/>
            <person name="Reardon M."/>
            <person name="Tsitrin T."/>
            <person name="Vuong H."/>
            <person name="Weaver B."/>
            <person name="Ciecko A."/>
            <person name="Tallon L."/>
            <person name="Jackson J."/>
            <person name="Pai G."/>
            <person name="Aken S.V."/>
            <person name="Utterback T."/>
            <person name="Reidmuller S."/>
            <person name="Feldblyum T."/>
            <person name="Hsiao J."/>
            <person name="Zismann V."/>
            <person name="Iobst S."/>
            <person name="de Vazeille A.R."/>
            <person name="Buell C.R."/>
            <person name="Ying K."/>
            <person name="Li Y."/>
            <person name="Lu T."/>
            <person name="Huang Y."/>
            <person name="Zhao Q."/>
            <person name="Feng Q."/>
            <person name="Zhang L."/>
            <person name="Zhu J."/>
            <person name="Weng Q."/>
            <person name="Mu J."/>
            <person name="Lu Y."/>
            <person name="Fan D."/>
            <person name="Liu Y."/>
            <person name="Guan J."/>
            <person name="Zhang Y."/>
            <person name="Yu S."/>
            <person name="Liu X."/>
            <person name="Zhang Y."/>
            <person name="Hong G."/>
            <person name="Han B."/>
            <person name="Choisne N."/>
            <person name="Demange N."/>
            <person name="Orjeda G."/>
            <person name="Samain S."/>
            <person name="Cattolico L."/>
            <person name="Pelletier E."/>
            <person name="Couloux A."/>
            <person name="Segurens B."/>
            <person name="Wincker P."/>
            <person name="D'Hont A."/>
            <person name="Scarpelli C."/>
            <person name="Weissenbach J."/>
            <person name="Salanoubat M."/>
            <person name="Quetier F."/>
            <person name="Yu Y."/>
            <person name="Kim H.R."/>
            <person name="Rambo T."/>
            <person name="Currie J."/>
            <person name="Collura K."/>
            <person name="Luo M."/>
            <person name="Yang T."/>
            <person name="Ammiraju J.S.S."/>
            <person name="Engler F."/>
            <person name="Soderlund C."/>
            <person name="Wing R.A."/>
            <person name="Palmer L.E."/>
            <person name="de la Bastide M."/>
            <person name="Spiegel L."/>
            <person name="Nascimento L."/>
            <person name="Zutavern T."/>
            <person name="O'Shaughnessy A."/>
            <person name="Dike S."/>
            <person name="Dedhia N."/>
            <person name="Preston R."/>
            <person name="Balija V."/>
            <person name="McCombie W.R."/>
            <person name="Chow T."/>
            <person name="Chen H."/>
            <person name="Chung M."/>
            <person name="Chen C."/>
            <person name="Shaw J."/>
            <person name="Wu H."/>
            <person name="Hsiao K."/>
            <person name="Chao Y."/>
            <person name="Chu M."/>
            <person name="Cheng C."/>
            <person name="Hour A."/>
            <person name="Lee P."/>
            <person name="Lin S."/>
            <person name="Lin Y."/>
            <person name="Liou J."/>
            <person name="Liu S."/>
            <person name="Hsing Y."/>
            <person name="Raghuvanshi S."/>
            <person name="Mohanty A."/>
            <person name="Bharti A.K."/>
            <person name="Gaur A."/>
            <person name="Gupta V."/>
            <person name="Kumar D."/>
            <person name="Ravi V."/>
            <person name="Vij S."/>
            <person name="Kapur A."/>
            <person name="Khurana P."/>
            <person name="Khurana P."/>
            <person name="Khurana J.P."/>
            <person name="Tyagi A.K."/>
            <person name="Gaikwad K."/>
            <person name="Singh A."/>
            <person name="Dalal V."/>
            <person name="Srivastava S."/>
            <person name="Dixit A."/>
            <person name="Pal A.K."/>
            <person name="Ghazi I.A."/>
            <person name="Yadav M."/>
            <person name="Pandit A."/>
            <person name="Bhargava A."/>
            <person name="Sureshbabu K."/>
            <person name="Batra K."/>
            <person name="Sharma T.R."/>
            <person name="Mohapatra T."/>
            <person name="Singh N.K."/>
            <person name="Messing J."/>
            <person name="Nelson A.B."/>
            <person name="Fuks G."/>
            <person name="Kavchok S."/>
            <person name="Keizer G."/>
            <person name="Linton E."/>
            <person name="Llaca V."/>
            <person name="Song R."/>
            <person name="Tanyolac B."/>
            <person name="Young S."/>
            <person name="Ho-Il K."/>
            <person name="Hahn J.H."/>
            <person name="Sangsakoo G."/>
            <person name="Vanavichit A."/>
            <person name="de Mattos Luiz.A.T."/>
            <person name="Zimmer P.D."/>
            <person name="Malone G."/>
            <person name="Dellagostin O."/>
            <person name="de Oliveira A.C."/>
            <person name="Bevan M."/>
            <person name="Bancroft I."/>
            <person name="Minx P."/>
            <person name="Cordum H."/>
            <person name="Wilson R."/>
            <person name="Cheng Z."/>
            <person name="Jin W."/>
            <person name="Jiang J."/>
            <person name="Leong S.A."/>
            <person name="Iwama H."/>
            <person name="Gojobori T."/>
            <person name="Itoh T."/>
            <person name="Niimura Y."/>
            <person name="Fujii Y."/>
            <person name="Habara T."/>
            <person name="Sakai H."/>
            <person name="Sato Y."/>
            <person name="Wilson G."/>
            <person name="Kumar K."/>
            <person name="McCouch S."/>
            <person name="Juretic N."/>
            <person name="Hoen D."/>
            <person name="Wright S."/>
            <person name="Bruskiewich R."/>
            <person name="Bureau T."/>
            <person name="Miyao A."/>
            <person name="Hirochika H."/>
            <person name="Nishikawa T."/>
            <person name="Kadowaki K."/>
            <person name="Sugiura M."/>
            <person name="Burr B."/>
            <person name="Sasaki T."/>
        </authorList>
    </citation>
    <scope>NUCLEOTIDE SEQUENCE [LARGE SCALE GENOMIC DNA]</scope>
    <source>
        <strain evidence="2">cv. Nipponbare</strain>
    </source>
</reference>
<evidence type="ECO:0000313" key="2">
    <source>
        <dbReference type="Proteomes" id="UP000000763"/>
    </source>
</evidence>
<gene>
    <name evidence="1" type="primary">P0656E03.15</name>
</gene>